<feature type="coiled-coil region" evidence="1">
    <location>
        <begin position="103"/>
        <end position="170"/>
    </location>
</feature>
<evidence type="ECO:0000313" key="3">
    <source>
        <dbReference type="EMBL" id="KAK7730356.1"/>
    </source>
</evidence>
<feature type="region of interest" description="Disordered" evidence="2">
    <location>
        <begin position="602"/>
        <end position="644"/>
    </location>
</feature>
<feature type="compositionally biased region" description="Polar residues" evidence="2">
    <location>
        <begin position="609"/>
        <end position="639"/>
    </location>
</feature>
<feature type="compositionally biased region" description="Basic and acidic residues" evidence="2">
    <location>
        <begin position="819"/>
        <end position="828"/>
    </location>
</feature>
<feature type="region of interest" description="Disordered" evidence="2">
    <location>
        <begin position="775"/>
        <end position="851"/>
    </location>
</feature>
<gene>
    <name evidence="3" type="ORF">SLS53_009056</name>
</gene>
<keyword evidence="1" id="KW-0175">Coiled coil</keyword>
<feature type="region of interest" description="Disordered" evidence="2">
    <location>
        <begin position="538"/>
        <end position="558"/>
    </location>
</feature>
<dbReference type="EMBL" id="JAJSPL020000063">
    <property type="protein sequence ID" value="KAK7730356.1"/>
    <property type="molecule type" value="Genomic_DNA"/>
</dbReference>
<feature type="coiled-coil region" evidence="1">
    <location>
        <begin position="292"/>
        <end position="354"/>
    </location>
</feature>
<feature type="compositionally biased region" description="Low complexity" evidence="2">
    <location>
        <begin position="719"/>
        <end position="737"/>
    </location>
</feature>
<proteinExistence type="predicted"/>
<reference evidence="3 4" key="1">
    <citation type="journal article" date="2023" name="PLoS ONE">
        <title>Cytospora paraplurivora sp. nov. isolated from orchards with fruit tree decline syndrome in Ontario, Canada.</title>
        <authorList>
            <person name="Ilyukhin E."/>
            <person name="Nguyen H.D.T."/>
            <person name="Castle A.J."/>
            <person name="Ellouze W."/>
        </authorList>
    </citation>
    <scope>NUCLEOTIDE SEQUENCE [LARGE SCALE GENOMIC DNA]</scope>
    <source>
        <strain evidence="3 4">FDS-564</strain>
    </source>
</reference>
<accession>A0AAN9TXJ2</accession>
<evidence type="ECO:0000313" key="4">
    <source>
        <dbReference type="Proteomes" id="UP001320245"/>
    </source>
</evidence>
<evidence type="ECO:0000256" key="1">
    <source>
        <dbReference type="SAM" id="Coils"/>
    </source>
</evidence>
<feature type="compositionally biased region" description="Polar residues" evidence="2">
    <location>
        <begin position="738"/>
        <end position="748"/>
    </location>
</feature>
<keyword evidence="4" id="KW-1185">Reference proteome</keyword>
<feature type="region of interest" description="Disordered" evidence="2">
    <location>
        <begin position="662"/>
        <end position="750"/>
    </location>
</feature>
<organism evidence="3 4">
    <name type="scientific">Cytospora paraplurivora</name>
    <dbReference type="NCBI Taxonomy" id="2898453"/>
    <lineage>
        <taxon>Eukaryota</taxon>
        <taxon>Fungi</taxon>
        <taxon>Dikarya</taxon>
        <taxon>Ascomycota</taxon>
        <taxon>Pezizomycotina</taxon>
        <taxon>Sordariomycetes</taxon>
        <taxon>Sordariomycetidae</taxon>
        <taxon>Diaporthales</taxon>
        <taxon>Cytosporaceae</taxon>
        <taxon>Cytospora</taxon>
    </lineage>
</organism>
<evidence type="ECO:0000256" key="2">
    <source>
        <dbReference type="SAM" id="MobiDB-lite"/>
    </source>
</evidence>
<feature type="region of interest" description="Disordered" evidence="2">
    <location>
        <begin position="863"/>
        <end position="899"/>
    </location>
</feature>
<protein>
    <submittedName>
        <fullName evidence="3">Uncharacterized protein</fullName>
    </submittedName>
</protein>
<name>A0AAN9TXJ2_9PEZI</name>
<feature type="compositionally biased region" description="Acidic residues" evidence="2">
    <location>
        <begin position="877"/>
        <end position="894"/>
    </location>
</feature>
<sequence length="1039" mass="115070">MATFVRSVLRYIEPFYPATAEEQGRLQRWFLGDAEDVVDDTTGADVSDSELVRETSKRVDAMQNQLKQTTYTVNEIDRHVVRCRRDVDGLVANFGENIAKEYNQKVDAKVAELHKKMEAFERTLQRSCDQAAQHADAHMQELVEKHNAKVQELDDHLREEIAEIEKIVDEKATRAEVAALSTEHSTSKKRLDIFQKQHNVLHEKRGQEIVQIMRKQKTLDGWIKVVRKEQDAAHLESQAEAKARAALDQRIRSLEKQRREKQVFSHDLISLSQNLSSPTLQSAECLQHRSKIEELSKRLGSYESRLKKIEEAPAPSPTPSPARTGPCECCEEALRDVNKRLEKIEQASAAKKLESLKGHFKTYEKAADAHFEAYKKYANTRFESLEGKFEKIAGLVKEPSAPAVDWQAVARLEILEEDKRWNDRVRQLETFGVATPGPVLKHMELLEAKLGMPLYERGFSLPNTVARNRIAWAWNALRNFAREDNQGVTGTATTARGPQNVPQQTLPQPAVYQHHTPYPLGAQIGSPPQQTLVQPAINQQETSDPMNAQPEVPPQQTSQVEMILEPAVHSEAPSQPIEFQVNPQTMTPENMTLQETTEMELLGHDGSPKPTTSELPVQQSMATDTNSTSSSEQQGNPTAQPIYGTDASSAYTTVLGTQSTHMQLATHTTARSSGTGFSMTKGVTQQPSTPYATNRLTQYTPTKPSPLRSIQFPDAKEGTTATPSQQAQASVPSSSFSNYKSAQSSPTTPADALSIQPISCLGAGATSTSLTLPAKTQAHSTAAPGPSKAEEDESHPSTAPISGNEPRKIKSKPKGRLARMTDEQRNAVRTEMQIPASDSRQEPSDSVHPAPIFPAWVKSTVPEARTSSTEAPAASDLLDDGEDEVDYGDSDEDNPTPFSTAAVTKNVTWAAGKTARRYSTQWLKIWRSHVVSERNLRAFAESCGFGDEADKWVAIVENANADTSPPALLSQANIGITRQLYSADDVEEIAKAFFEVCLVQSESFVRAIEKFDPFEVGNYHAKFLAAFKDYLKEHPADSF</sequence>
<comment type="caution">
    <text evidence="3">The sequence shown here is derived from an EMBL/GenBank/DDBJ whole genome shotgun (WGS) entry which is preliminary data.</text>
</comment>
<dbReference type="AlphaFoldDB" id="A0AAN9TXJ2"/>
<feature type="compositionally biased region" description="Polar residues" evidence="2">
    <location>
        <begin position="662"/>
        <end position="702"/>
    </location>
</feature>
<dbReference type="Proteomes" id="UP001320245">
    <property type="component" value="Unassembled WGS sequence"/>
</dbReference>